<accession>A0A2P2MMN6</accession>
<dbReference type="EMBL" id="GGEC01051020">
    <property type="protein sequence ID" value="MBX31504.1"/>
    <property type="molecule type" value="Transcribed_RNA"/>
</dbReference>
<name>A0A2P2MMN6_RHIMU</name>
<sequence>MHVLVAFSSSCSSSCSSTILSFVCPINVIRFSHLIFWILKKEKIFLSHIFYYSGAFYCQPKHLHYHSVTFTFSLNL</sequence>
<evidence type="ECO:0000313" key="1">
    <source>
        <dbReference type="EMBL" id="MBX31504.1"/>
    </source>
</evidence>
<proteinExistence type="predicted"/>
<protein>
    <submittedName>
        <fullName evidence="1">Uncharacterized protein</fullName>
    </submittedName>
</protein>
<reference evidence="1" key="1">
    <citation type="submission" date="2018-02" db="EMBL/GenBank/DDBJ databases">
        <title>Rhizophora mucronata_Transcriptome.</title>
        <authorList>
            <person name="Meera S.P."/>
            <person name="Sreeshan A."/>
            <person name="Augustine A."/>
        </authorList>
    </citation>
    <scope>NUCLEOTIDE SEQUENCE</scope>
    <source>
        <tissue evidence="1">Leaf</tissue>
    </source>
</reference>
<organism evidence="1">
    <name type="scientific">Rhizophora mucronata</name>
    <name type="common">Asiatic mangrove</name>
    <dbReference type="NCBI Taxonomy" id="61149"/>
    <lineage>
        <taxon>Eukaryota</taxon>
        <taxon>Viridiplantae</taxon>
        <taxon>Streptophyta</taxon>
        <taxon>Embryophyta</taxon>
        <taxon>Tracheophyta</taxon>
        <taxon>Spermatophyta</taxon>
        <taxon>Magnoliopsida</taxon>
        <taxon>eudicotyledons</taxon>
        <taxon>Gunneridae</taxon>
        <taxon>Pentapetalae</taxon>
        <taxon>rosids</taxon>
        <taxon>fabids</taxon>
        <taxon>Malpighiales</taxon>
        <taxon>Rhizophoraceae</taxon>
        <taxon>Rhizophora</taxon>
    </lineage>
</organism>
<dbReference type="AlphaFoldDB" id="A0A2P2MMN6"/>